<dbReference type="GO" id="GO:0006406">
    <property type="term" value="P:mRNA export from nucleus"/>
    <property type="evidence" value="ECO:0007669"/>
    <property type="project" value="TreeGrafter"/>
</dbReference>
<evidence type="ECO:0000256" key="4">
    <source>
        <dbReference type="ARBA" id="ARBA00022816"/>
    </source>
</evidence>
<comment type="caution">
    <text evidence="11">The sequence shown here is derived from an EMBL/GenBank/DDBJ whole genome shotgun (WGS) entry which is preliminary data.</text>
</comment>
<sequence>MFRVPSSTPPSTPGRESSRSNRPFLSTTPAGPPPELFSPNHPSSTPAGPPPNFNSLFGASRPNFDRPGQPKFDQSAFGSSPPKHGIYEGVGEGSLRSSTSGRPGSQRGRTASSGHRFQSSPPRATGEAGDSEEGDEDMDAEGDEDDDVHDGYYRPVQRRSLAQNQLSQSVVSRTSVTDSVSGPSIVQSGAKQKQYDLPNIAKGLTPNNDRITLHEPDRLVLETEELLTTLAESSESDGPAQQARFIGNIAQDLLQKWQKTLSSTSQSMPSSRSASTAALKNAVKLADLLINIHHPGPTADAERLAASTFSLARVGAASFTPIPKVLLDWLNKYRSSASEIDMVLRESGGYSRHQYFWDAVHTSVFRGEFTKTAELLQGANFAVAETAQADDLGGLGYEGQHRRYAEEATYAALDLLQECPAVRANDWDVKGRDWSIFRRNVHRAYSNLAELAEGESINRQSFSQPFQASHFGISQSQASFQLSVASRRAESKVPWSVYQNLSKFYQLLLGNEEEMMALATDWIDATLGLAIWWDGEEQEPTQGTFVASRRSPARPQRIRTVDVTPAKAYSQRMASALAAVFDSDEDFTVNTTDRFEVGVACILDDNVESALQILRGSSLVIASAVAEVATAGEWMILADGILDQFDQSDLMVLSYTEQHRSGVSKDELLVAYSKLLTPREQISSADGRTVKEGWELAIRALGRLSDSVLANERIERILDQLELQSTERVDKIIQICHAIGLSNQAFGISLKYADHLRTNTQNYGDTLLYYARAHANSKIQEVLRVLVAHCLVKSIAYPPPARLDESLRALVTSPKRTLTQLASLDSEAAQMLSNQLSGYATIRKYYDLRDEEILVQDGQKPAHRPMARKRVAANALMVIIGSAASSIHGGLYDPEVETVVHVDVLLPLLGEALVFINQNKRTLTLRHLYSLLAAIEDLDTAPSMIRTQCEEALQTTLAAAHSTSPQSMLHKSTSNLTTASSQFSLINSVDLGSVDAATTQSSVENSAVLIKDGSVDDGVRGWDWRKGFPKGARGEDLIRLLRLGVAREVARAFAEGDVQP</sequence>
<organism evidence="11 12">
    <name type="scientific">Periconia digitata</name>
    <dbReference type="NCBI Taxonomy" id="1303443"/>
    <lineage>
        <taxon>Eukaryota</taxon>
        <taxon>Fungi</taxon>
        <taxon>Dikarya</taxon>
        <taxon>Ascomycota</taxon>
        <taxon>Pezizomycotina</taxon>
        <taxon>Dothideomycetes</taxon>
        <taxon>Pleosporomycetidae</taxon>
        <taxon>Pleosporales</taxon>
        <taxon>Massarineae</taxon>
        <taxon>Periconiaceae</taxon>
        <taxon>Periconia</taxon>
    </lineage>
</organism>
<dbReference type="PANTHER" id="PTHR13373">
    <property type="entry name" value="FROUNT PROTEIN-RELATED"/>
    <property type="match status" value="1"/>
</dbReference>
<dbReference type="GO" id="GO:0045893">
    <property type="term" value="P:positive regulation of DNA-templated transcription"/>
    <property type="evidence" value="ECO:0007669"/>
    <property type="project" value="TreeGrafter"/>
</dbReference>
<name>A0A9W4UR69_9PLEO</name>
<evidence type="ECO:0000256" key="8">
    <source>
        <dbReference type="ARBA" id="ARBA00023242"/>
    </source>
</evidence>
<evidence type="ECO:0000256" key="1">
    <source>
        <dbReference type="ARBA" id="ARBA00004567"/>
    </source>
</evidence>
<comment type="subunit">
    <text evidence="9">Component of the nuclear pore complex (NPC).</text>
</comment>
<dbReference type="Proteomes" id="UP001152607">
    <property type="component" value="Unassembled WGS sequence"/>
</dbReference>
<reference evidence="11" key="1">
    <citation type="submission" date="2023-01" db="EMBL/GenBank/DDBJ databases">
        <authorList>
            <person name="Van Ghelder C."/>
            <person name="Rancurel C."/>
        </authorList>
    </citation>
    <scope>NUCLEOTIDE SEQUENCE</scope>
    <source>
        <strain evidence="11">CNCM I-4278</strain>
    </source>
</reference>
<keyword evidence="8 9" id="KW-0539">Nucleus</keyword>
<dbReference type="PANTHER" id="PTHR13373:SF21">
    <property type="entry name" value="NUCLEAR PORE COMPLEX PROTEIN NUP85"/>
    <property type="match status" value="1"/>
</dbReference>
<dbReference type="EMBL" id="CAOQHR010000009">
    <property type="protein sequence ID" value="CAI6339642.1"/>
    <property type="molecule type" value="Genomic_DNA"/>
</dbReference>
<evidence type="ECO:0000313" key="11">
    <source>
        <dbReference type="EMBL" id="CAI6339642.1"/>
    </source>
</evidence>
<comment type="function">
    <text evidence="9">Functions as a component of the nuclear pore complex (NPC).</text>
</comment>
<comment type="subcellular location">
    <subcellularLocation>
        <location evidence="1 9">Nucleus</location>
        <location evidence="1 9">Nuclear pore complex</location>
    </subcellularLocation>
</comment>
<proteinExistence type="inferred from homology"/>
<keyword evidence="5 9" id="KW-0653">Protein transport</keyword>
<evidence type="ECO:0000256" key="10">
    <source>
        <dbReference type="SAM" id="MobiDB-lite"/>
    </source>
</evidence>
<dbReference type="GO" id="GO:0031965">
    <property type="term" value="C:nuclear membrane"/>
    <property type="evidence" value="ECO:0007669"/>
    <property type="project" value="UniProtKB-UniRule"/>
</dbReference>
<feature type="compositionally biased region" description="Polar residues" evidence="10">
    <location>
        <begin position="20"/>
        <end position="29"/>
    </location>
</feature>
<protein>
    <recommendedName>
        <fullName evidence="9">Nuclear pore complex protein Nup85</fullName>
    </recommendedName>
</protein>
<keyword evidence="9" id="KW-0472">Membrane</keyword>
<evidence type="ECO:0000256" key="9">
    <source>
        <dbReference type="RuleBase" id="RU365073"/>
    </source>
</evidence>
<dbReference type="Pfam" id="PF07575">
    <property type="entry name" value="Nucleopor_Nup85"/>
    <property type="match status" value="2"/>
</dbReference>
<dbReference type="GO" id="GO:0017056">
    <property type="term" value="F:structural constituent of nuclear pore"/>
    <property type="evidence" value="ECO:0007669"/>
    <property type="project" value="TreeGrafter"/>
</dbReference>
<feature type="compositionally biased region" description="Acidic residues" evidence="10">
    <location>
        <begin position="129"/>
        <end position="148"/>
    </location>
</feature>
<dbReference type="AlphaFoldDB" id="A0A9W4UR69"/>
<dbReference type="OrthoDB" id="5422384at2759"/>
<evidence type="ECO:0000313" key="12">
    <source>
        <dbReference type="Proteomes" id="UP001152607"/>
    </source>
</evidence>
<evidence type="ECO:0000256" key="7">
    <source>
        <dbReference type="ARBA" id="ARBA00023132"/>
    </source>
</evidence>
<evidence type="ECO:0000256" key="3">
    <source>
        <dbReference type="ARBA" id="ARBA00022448"/>
    </source>
</evidence>
<keyword evidence="4 9" id="KW-0509">mRNA transport</keyword>
<keyword evidence="7 9" id="KW-0906">Nuclear pore complex</keyword>
<keyword evidence="3 9" id="KW-0813">Transport</keyword>
<feature type="compositionally biased region" description="Low complexity" evidence="10">
    <location>
        <begin position="167"/>
        <end position="181"/>
    </location>
</feature>
<dbReference type="InterPro" id="IPR011502">
    <property type="entry name" value="Nucleoporin_Nup85"/>
</dbReference>
<feature type="compositionally biased region" description="Polar residues" evidence="10">
    <location>
        <begin position="182"/>
        <end position="191"/>
    </location>
</feature>
<accession>A0A9W4UR69</accession>
<gene>
    <name evidence="11" type="ORF">PDIGIT_LOCUS12805</name>
</gene>
<keyword evidence="12" id="KW-1185">Reference proteome</keyword>
<keyword evidence="6 9" id="KW-0811">Translocation</keyword>
<comment type="similarity">
    <text evidence="2 9">Belongs to the nucleoporin Nup85 family.</text>
</comment>
<evidence type="ECO:0000256" key="5">
    <source>
        <dbReference type="ARBA" id="ARBA00022927"/>
    </source>
</evidence>
<dbReference type="GO" id="GO:0031080">
    <property type="term" value="C:nuclear pore outer ring"/>
    <property type="evidence" value="ECO:0007669"/>
    <property type="project" value="TreeGrafter"/>
</dbReference>
<feature type="region of interest" description="Disordered" evidence="10">
    <location>
        <begin position="1"/>
        <end position="191"/>
    </location>
</feature>
<feature type="compositionally biased region" description="Polar residues" evidence="10">
    <location>
        <begin position="95"/>
        <end position="122"/>
    </location>
</feature>
<evidence type="ECO:0000256" key="6">
    <source>
        <dbReference type="ARBA" id="ARBA00023010"/>
    </source>
</evidence>
<dbReference type="GO" id="GO:0006606">
    <property type="term" value="P:protein import into nucleus"/>
    <property type="evidence" value="ECO:0007669"/>
    <property type="project" value="TreeGrafter"/>
</dbReference>
<evidence type="ECO:0000256" key="2">
    <source>
        <dbReference type="ARBA" id="ARBA00005573"/>
    </source>
</evidence>